<keyword evidence="4 7" id="KW-0812">Transmembrane</keyword>
<evidence type="ECO:0000259" key="8">
    <source>
        <dbReference type="Pfam" id="PF01773"/>
    </source>
</evidence>
<evidence type="ECO:0000256" key="7">
    <source>
        <dbReference type="SAM" id="Phobius"/>
    </source>
</evidence>
<evidence type="ECO:0000256" key="6">
    <source>
        <dbReference type="ARBA" id="ARBA00023136"/>
    </source>
</evidence>
<feature type="transmembrane region" description="Helical" evidence="7">
    <location>
        <begin position="51"/>
        <end position="70"/>
    </location>
</feature>
<feature type="domain" description="Concentrative nucleoside transporter C-terminal" evidence="9">
    <location>
        <begin position="227"/>
        <end position="427"/>
    </location>
</feature>
<feature type="transmembrane region" description="Helical" evidence="7">
    <location>
        <begin position="116"/>
        <end position="141"/>
    </location>
</feature>
<feature type="transmembrane region" description="Helical" evidence="7">
    <location>
        <begin position="281"/>
        <end position="303"/>
    </location>
</feature>
<keyword evidence="3" id="KW-1003">Cell membrane</keyword>
<dbReference type="Pfam" id="PF07670">
    <property type="entry name" value="Gate"/>
    <property type="match status" value="1"/>
</dbReference>
<accession>A0ABX4I119</accession>
<dbReference type="InterPro" id="IPR011642">
    <property type="entry name" value="Gate_dom"/>
</dbReference>
<dbReference type="InterPro" id="IPR002668">
    <property type="entry name" value="CNT_N_dom"/>
</dbReference>
<feature type="transmembrane region" description="Helical" evidence="7">
    <location>
        <begin position="404"/>
        <end position="429"/>
    </location>
</feature>
<gene>
    <name evidence="11" type="ORF">AWR36_011145</name>
</gene>
<feature type="transmembrane region" description="Helical" evidence="7">
    <location>
        <begin position="372"/>
        <end position="397"/>
    </location>
</feature>
<comment type="subcellular location">
    <subcellularLocation>
        <location evidence="1">Cell membrane</location>
        <topology evidence="1">Multi-pass membrane protein</topology>
    </subcellularLocation>
</comment>
<evidence type="ECO:0000256" key="3">
    <source>
        <dbReference type="ARBA" id="ARBA00022475"/>
    </source>
</evidence>
<feature type="transmembrane region" description="Helical" evidence="7">
    <location>
        <begin position="226"/>
        <end position="247"/>
    </location>
</feature>
<reference evidence="11" key="1">
    <citation type="submission" date="2017-08" db="EMBL/GenBank/DDBJ databases">
        <title>Microbulbifer marisrubri sp. nov., a halophilic alphaproteobacterium isolated from marine sediment of the Yellow Sea, China.</title>
        <authorList>
            <person name="Zhang G."/>
            <person name="Xiong Q."/>
        </authorList>
    </citation>
    <scope>NUCLEOTIDE SEQUENCE [LARGE SCALE GENOMIC DNA]</scope>
    <source>
        <strain evidence="11">WRN-8</strain>
    </source>
</reference>
<comment type="similarity">
    <text evidence="2">Belongs to the concentrative nucleoside transporter (CNT) (TC 2.A.41) family.</text>
</comment>
<dbReference type="InterPro" id="IPR011657">
    <property type="entry name" value="CNT_C_dom"/>
</dbReference>
<dbReference type="PANTHER" id="PTHR10590">
    <property type="entry name" value="SODIUM/NUCLEOSIDE COTRANSPORTER"/>
    <property type="match status" value="1"/>
</dbReference>
<organism evidence="11 12">
    <name type="scientific">Microbulbifer flavimaris</name>
    <dbReference type="NCBI Taxonomy" id="1781068"/>
    <lineage>
        <taxon>Bacteria</taxon>
        <taxon>Pseudomonadati</taxon>
        <taxon>Pseudomonadota</taxon>
        <taxon>Gammaproteobacteria</taxon>
        <taxon>Cellvibrionales</taxon>
        <taxon>Microbulbiferaceae</taxon>
        <taxon>Microbulbifer</taxon>
    </lineage>
</organism>
<evidence type="ECO:0000313" key="12">
    <source>
        <dbReference type="Proteomes" id="UP000218427"/>
    </source>
</evidence>
<dbReference type="Pfam" id="PF01773">
    <property type="entry name" value="Nucleos_tra2_N"/>
    <property type="match status" value="1"/>
</dbReference>
<protein>
    <submittedName>
        <fullName evidence="11">Nucleoside:proton symporter</fullName>
    </submittedName>
</protein>
<evidence type="ECO:0000256" key="5">
    <source>
        <dbReference type="ARBA" id="ARBA00022989"/>
    </source>
</evidence>
<feature type="transmembrane region" description="Helical" evidence="7">
    <location>
        <begin position="20"/>
        <end position="39"/>
    </location>
</feature>
<name>A0ABX4I119_9GAMM</name>
<comment type="caution">
    <text evidence="11">The sequence shown here is derived from an EMBL/GenBank/DDBJ whole genome shotgun (WGS) entry which is preliminary data.</text>
</comment>
<evidence type="ECO:0000259" key="10">
    <source>
        <dbReference type="Pfam" id="PF07670"/>
    </source>
</evidence>
<evidence type="ECO:0000256" key="1">
    <source>
        <dbReference type="ARBA" id="ARBA00004651"/>
    </source>
</evidence>
<evidence type="ECO:0000313" key="11">
    <source>
        <dbReference type="EMBL" id="PCO05269.1"/>
    </source>
</evidence>
<feature type="transmembrane region" description="Helical" evidence="7">
    <location>
        <begin position="194"/>
        <end position="214"/>
    </location>
</feature>
<dbReference type="InterPro" id="IPR008276">
    <property type="entry name" value="C_nuclsd_transpt"/>
</dbReference>
<keyword evidence="5 7" id="KW-1133">Transmembrane helix</keyword>
<dbReference type="EMBL" id="LRFG02000003">
    <property type="protein sequence ID" value="PCO05269.1"/>
    <property type="molecule type" value="Genomic_DNA"/>
</dbReference>
<evidence type="ECO:0000259" key="9">
    <source>
        <dbReference type="Pfam" id="PF07662"/>
    </source>
</evidence>
<dbReference type="Proteomes" id="UP000218427">
    <property type="component" value="Unassembled WGS sequence"/>
</dbReference>
<proteinExistence type="inferred from homology"/>
<evidence type="ECO:0000256" key="4">
    <source>
        <dbReference type="ARBA" id="ARBA00022692"/>
    </source>
</evidence>
<dbReference type="Pfam" id="PF07662">
    <property type="entry name" value="Nucleos_tra2_C"/>
    <property type="match status" value="1"/>
</dbReference>
<feature type="transmembrane region" description="Helical" evidence="7">
    <location>
        <begin position="162"/>
        <end position="182"/>
    </location>
</feature>
<dbReference type="PANTHER" id="PTHR10590:SF4">
    <property type="entry name" value="SOLUTE CARRIER FAMILY 28 MEMBER 3"/>
    <property type="match status" value="1"/>
</dbReference>
<feature type="transmembrane region" description="Helical" evidence="7">
    <location>
        <begin position="315"/>
        <end position="333"/>
    </location>
</feature>
<sequence>MGLGFQSSFLFASPGAGGMFFMWQGLLGILVFTAIPILLSENRRAISPRMTLACLLLQFAVAWIMLRVTWVQSALLGLNSAVKTLEQAALAGSSYMFGYLGGADLPFVADGPGSPFIIAFQVLPIVLVMSALSAILFYWGVLQKVIGGLGFLLQKALRLDGLQTFSVASSVFFGIVEAPLLVRPYFQSMSRSTLFLLITAAMSTVAGTVMVLYASQLENIVANPAGHILVASLISMPAAVLFAQMWVPPSDRLEHHVPTVQSEAQSTLDALVRGTEDGVKLLLNIIGMIVVLFALIYLVNALLGAVFGERISLEYLASILFHPVVWLMGVDSADIPQAAELMSIKLIFNEFVAYQKMAELGPEAMSSHSNLILVYAICGFANFASLGLVVGTISTIVPGRTAEVAYLATRALFAGLLATCMTGTVVGLLQGF</sequence>
<keyword evidence="12" id="KW-1185">Reference proteome</keyword>
<feature type="domain" description="Nucleoside transporter/FeoB GTPase Gate" evidence="10">
    <location>
        <begin position="119"/>
        <end position="216"/>
    </location>
</feature>
<evidence type="ECO:0000256" key="2">
    <source>
        <dbReference type="ARBA" id="ARBA00009033"/>
    </source>
</evidence>
<keyword evidence="6 7" id="KW-0472">Membrane</keyword>
<feature type="domain" description="Concentrative nucleoside transporter N-terminal" evidence="8">
    <location>
        <begin position="27"/>
        <end position="100"/>
    </location>
</feature>